<comment type="caution">
    <text evidence="2">The sequence shown here is derived from an EMBL/GenBank/DDBJ whole genome shotgun (WGS) entry which is preliminary data.</text>
</comment>
<accession>A0A6B0GE20</accession>
<evidence type="ECO:0000313" key="3">
    <source>
        <dbReference type="Proteomes" id="UP000451471"/>
    </source>
</evidence>
<dbReference type="AlphaFoldDB" id="A0A6B0GE20"/>
<gene>
    <name evidence="2" type="ORF">GQS65_00290</name>
</gene>
<name>A0A6B0GE20_9EURY</name>
<sequence>MTTGRTLPTESDREYLEGEHGDQREYEARSRVKARITGPLAEEVAYLAAERPDLLEEVRDVVRAVG</sequence>
<feature type="region of interest" description="Disordered" evidence="1">
    <location>
        <begin position="1"/>
        <end position="26"/>
    </location>
</feature>
<dbReference type="Proteomes" id="UP000451471">
    <property type="component" value="Unassembled WGS sequence"/>
</dbReference>
<reference evidence="2 3" key="1">
    <citation type="submission" date="2019-12" db="EMBL/GenBank/DDBJ databases">
        <title>Halocatena pleomorpha gen. nov. sp. nov., an extremely halophilic archaeon of family Halobacteriaceae isolated from saltpan soil.</title>
        <authorList>
            <person name="Pal Y."/>
            <person name="Verma A."/>
            <person name="Krishnamurthi S."/>
            <person name="Kumar P."/>
        </authorList>
    </citation>
    <scope>NUCLEOTIDE SEQUENCE [LARGE SCALE GENOMIC DNA]</scope>
    <source>
        <strain evidence="2 3">JCM 16495</strain>
    </source>
</reference>
<keyword evidence="3" id="KW-1185">Reference proteome</keyword>
<evidence type="ECO:0000313" key="2">
    <source>
        <dbReference type="EMBL" id="MWG32944.1"/>
    </source>
</evidence>
<organism evidence="2 3">
    <name type="scientific">Halomarina oriensis</name>
    <dbReference type="NCBI Taxonomy" id="671145"/>
    <lineage>
        <taxon>Archaea</taxon>
        <taxon>Methanobacteriati</taxon>
        <taxon>Methanobacteriota</taxon>
        <taxon>Stenosarchaea group</taxon>
        <taxon>Halobacteria</taxon>
        <taxon>Halobacteriales</taxon>
        <taxon>Natronomonadaceae</taxon>
        <taxon>Halomarina</taxon>
    </lineage>
</organism>
<proteinExistence type="predicted"/>
<dbReference type="EMBL" id="WSZK01000001">
    <property type="protein sequence ID" value="MWG32944.1"/>
    <property type="molecule type" value="Genomic_DNA"/>
</dbReference>
<evidence type="ECO:0000256" key="1">
    <source>
        <dbReference type="SAM" id="MobiDB-lite"/>
    </source>
</evidence>
<dbReference type="RefSeq" id="WP_233264955.1">
    <property type="nucleotide sequence ID" value="NZ_WSZK01000001.1"/>
</dbReference>
<feature type="compositionally biased region" description="Basic and acidic residues" evidence="1">
    <location>
        <begin position="10"/>
        <end position="26"/>
    </location>
</feature>
<protein>
    <submittedName>
        <fullName evidence="2">Uncharacterized protein</fullName>
    </submittedName>
</protein>